<evidence type="ECO:0000313" key="1">
    <source>
        <dbReference type="EMBL" id="PKU66186.1"/>
    </source>
</evidence>
<dbReference type="AlphaFoldDB" id="A0A2I0VS05"/>
<protein>
    <recommendedName>
        <fullName evidence="3">Retrovirus-related Pol polyprotein from transposon TNT 1-94</fullName>
    </recommendedName>
</protein>
<name>A0A2I0VS05_9ASPA</name>
<accession>A0A2I0VS05</accession>
<reference evidence="1 2" key="2">
    <citation type="journal article" date="2017" name="Nature">
        <title>The Apostasia genome and the evolution of orchids.</title>
        <authorList>
            <person name="Zhang G.Q."/>
            <person name="Liu K.W."/>
            <person name="Li Z."/>
            <person name="Lohaus R."/>
            <person name="Hsiao Y.Y."/>
            <person name="Niu S.C."/>
            <person name="Wang J.Y."/>
            <person name="Lin Y.C."/>
            <person name="Xu Q."/>
            <person name="Chen L.J."/>
            <person name="Yoshida K."/>
            <person name="Fujiwara S."/>
            <person name="Wang Z.W."/>
            <person name="Zhang Y.Q."/>
            <person name="Mitsuda N."/>
            <person name="Wang M."/>
            <person name="Liu G.H."/>
            <person name="Pecoraro L."/>
            <person name="Huang H.X."/>
            <person name="Xiao X.J."/>
            <person name="Lin M."/>
            <person name="Wu X.Y."/>
            <person name="Wu W.L."/>
            <person name="Chen Y.Y."/>
            <person name="Chang S.B."/>
            <person name="Sakamoto S."/>
            <person name="Ohme-Takagi M."/>
            <person name="Yagi M."/>
            <person name="Zeng S.J."/>
            <person name="Shen C.Y."/>
            <person name="Yeh C.M."/>
            <person name="Luo Y.B."/>
            <person name="Tsai W.C."/>
            <person name="Van de Peer Y."/>
            <person name="Liu Z.J."/>
        </authorList>
    </citation>
    <scope>NUCLEOTIDE SEQUENCE [LARGE SCALE GENOMIC DNA]</scope>
    <source>
        <tissue evidence="1">The whole plant</tissue>
    </source>
</reference>
<sequence>MNKLFNMKMVDSTSMAEHLNNLNTITSHLCHIGIKFNDKIRNLLLLSSLPKRWPNYCGE</sequence>
<dbReference type="Proteomes" id="UP000233837">
    <property type="component" value="Unassembled WGS sequence"/>
</dbReference>
<evidence type="ECO:0000313" key="2">
    <source>
        <dbReference type="Proteomes" id="UP000233837"/>
    </source>
</evidence>
<proteinExistence type="predicted"/>
<reference evidence="1 2" key="1">
    <citation type="journal article" date="2016" name="Sci. Rep.">
        <title>The Dendrobium catenatum Lindl. genome sequence provides insights into polysaccharide synthase, floral development and adaptive evolution.</title>
        <authorList>
            <person name="Zhang G.Q."/>
            <person name="Xu Q."/>
            <person name="Bian C."/>
            <person name="Tsai W.C."/>
            <person name="Yeh C.M."/>
            <person name="Liu K.W."/>
            <person name="Yoshida K."/>
            <person name="Zhang L.S."/>
            <person name="Chang S.B."/>
            <person name="Chen F."/>
            <person name="Shi Y."/>
            <person name="Su Y.Y."/>
            <person name="Zhang Y.Q."/>
            <person name="Chen L.J."/>
            <person name="Yin Y."/>
            <person name="Lin M."/>
            <person name="Huang H."/>
            <person name="Deng H."/>
            <person name="Wang Z.W."/>
            <person name="Zhu S.L."/>
            <person name="Zhao X."/>
            <person name="Deng C."/>
            <person name="Niu S.C."/>
            <person name="Huang J."/>
            <person name="Wang M."/>
            <person name="Liu G.H."/>
            <person name="Yang H.J."/>
            <person name="Xiao X.J."/>
            <person name="Hsiao Y.Y."/>
            <person name="Wu W.L."/>
            <person name="Chen Y.Y."/>
            <person name="Mitsuda N."/>
            <person name="Ohme-Takagi M."/>
            <person name="Luo Y.B."/>
            <person name="Van de Peer Y."/>
            <person name="Liu Z.J."/>
        </authorList>
    </citation>
    <scope>NUCLEOTIDE SEQUENCE [LARGE SCALE GENOMIC DNA]</scope>
    <source>
        <tissue evidence="1">The whole plant</tissue>
    </source>
</reference>
<keyword evidence="2" id="KW-1185">Reference proteome</keyword>
<gene>
    <name evidence="1" type="ORF">MA16_Dca009560</name>
</gene>
<evidence type="ECO:0008006" key="3">
    <source>
        <dbReference type="Google" id="ProtNLM"/>
    </source>
</evidence>
<organism evidence="1 2">
    <name type="scientific">Dendrobium catenatum</name>
    <dbReference type="NCBI Taxonomy" id="906689"/>
    <lineage>
        <taxon>Eukaryota</taxon>
        <taxon>Viridiplantae</taxon>
        <taxon>Streptophyta</taxon>
        <taxon>Embryophyta</taxon>
        <taxon>Tracheophyta</taxon>
        <taxon>Spermatophyta</taxon>
        <taxon>Magnoliopsida</taxon>
        <taxon>Liliopsida</taxon>
        <taxon>Asparagales</taxon>
        <taxon>Orchidaceae</taxon>
        <taxon>Epidendroideae</taxon>
        <taxon>Malaxideae</taxon>
        <taxon>Dendrobiinae</taxon>
        <taxon>Dendrobium</taxon>
    </lineage>
</organism>
<dbReference type="EMBL" id="KZ503291">
    <property type="protein sequence ID" value="PKU66186.1"/>
    <property type="molecule type" value="Genomic_DNA"/>
</dbReference>
<dbReference type="Pfam" id="PF14223">
    <property type="entry name" value="Retrotran_gag_2"/>
    <property type="match status" value="1"/>
</dbReference>